<sequence length="157" mass="18164">DNDELVFTNNPNIIEKEAIKHYQNTGKHEDSTIYNSVDELPSPWNDIYNPDLCNIDVNHWAALNQDITIFDLISTLQNCSNNKAPGPSQITYEDLKHLHESVIKILTQIFNKCLQLDLIPSKWRDALLFPIPKPHDWDSKLTNTRPITLLETTRKLM</sequence>
<organism evidence="1 2">
    <name type="scientific">Rhizophagus irregularis</name>
    <dbReference type="NCBI Taxonomy" id="588596"/>
    <lineage>
        <taxon>Eukaryota</taxon>
        <taxon>Fungi</taxon>
        <taxon>Fungi incertae sedis</taxon>
        <taxon>Mucoromycota</taxon>
        <taxon>Glomeromycotina</taxon>
        <taxon>Glomeromycetes</taxon>
        <taxon>Glomerales</taxon>
        <taxon>Glomeraceae</taxon>
        <taxon>Rhizophagus</taxon>
    </lineage>
</organism>
<evidence type="ECO:0008006" key="3">
    <source>
        <dbReference type="Google" id="ProtNLM"/>
    </source>
</evidence>
<dbReference type="EMBL" id="LLXJ01002483">
    <property type="protein sequence ID" value="PKB98747.1"/>
    <property type="molecule type" value="Genomic_DNA"/>
</dbReference>
<protein>
    <recommendedName>
        <fullName evidence="3">Reverse transcriptase domain-containing protein</fullName>
    </recommendedName>
</protein>
<proteinExistence type="predicted"/>
<feature type="non-terminal residue" evidence="1">
    <location>
        <position position="157"/>
    </location>
</feature>
<evidence type="ECO:0000313" key="1">
    <source>
        <dbReference type="EMBL" id="PKB98747.1"/>
    </source>
</evidence>
<dbReference type="Proteomes" id="UP000232722">
    <property type="component" value="Unassembled WGS sequence"/>
</dbReference>
<dbReference type="AlphaFoldDB" id="A0A2N0NW07"/>
<comment type="caution">
    <text evidence="1">The sequence shown here is derived from an EMBL/GenBank/DDBJ whole genome shotgun (WGS) entry which is preliminary data.</text>
</comment>
<gene>
    <name evidence="1" type="ORF">RhiirA5_430861</name>
</gene>
<dbReference type="VEuPathDB" id="FungiDB:FUN_009994"/>
<reference evidence="1 2" key="2">
    <citation type="submission" date="2017-09" db="EMBL/GenBank/DDBJ databases">
        <title>Extensive intraspecific genome diversity in a model arbuscular mycorrhizal fungus.</title>
        <authorList>
            <person name="Chen E.C."/>
            <person name="Morin E."/>
            <person name="Beaudet D."/>
            <person name="Noel J."/>
            <person name="Ndikumana S."/>
            <person name="Charron P."/>
            <person name="St-Onge C."/>
            <person name="Giorgi J."/>
            <person name="Grigoriev I.V."/>
            <person name="Roux C."/>
            <person name="Martin F.M."/>
            <person name="Corradi N."/>
        </authorList>
    </citation>
    <scope>NUCLEOTIDE SEQUENCE [LARGE SCALE GENOMIC DNA]</scope>
    <source>
        <strain evidence="1 2">A5</strain>
    </source>
</reference>
<feature type="non-terminal residue" evidence="1">
    <location>
        <position position="1"/>
    </location>
</feature>
<name>A0A2N0NW07_9GLOM</name>
<evidence type="ECO:0000313" key="2">
    <source>
        <dbReference type="Proteomes" id="UP000232722"/>
    </source>
</evidence>
<reference evidence="1 2" key="1">
    <citation type="submission" date="2016-04" db="EMBL/GenBank/DDBJ databases">
        <title>Genome analyses suggest a sexual origin of heterokaryosis in a supposedly ancient asexual fungus.</title>
        <authorList>
            <person name="Ropars J."/>
            <person name="Sedzielewska K."/>
            <person name="Noel J."/>
            <person name="Charron P."/>
            <person name="Farinelli L."/>
            <person name="Marton T."/>
            <person name="Kruger M."/>
            <person name="Pelin A."/>
            <person name="Brachmann A."/>
            <person name="Corradi N."/>
        </authorList>
    </citation>
    <scope>NUCLEOTIDE SEQUENCE [LARGE SCALE GENOMIC DNA]</scope>
    <source>
        <strain evidence="1 2">A5</strain>
    </source>
</reference>
<accession>A0A2N0NW07</accession>
<dbReference type="PANTHER" id="PTHR19446">
    <property type="entry name" value="REVERSE TRANSCRIPTASES"/>
    <property type="match status" value="1"/>
</dbReference>